<protein>
    <submittedName>
        <fullName evidence="2">NELFB protein</fullName>
    </submittedName>
</protein>
<evidence type="ECO:0000313" key="2">
    <source>
        <dbReference type="EMBL" id="CAH1272015.1"/>
    </source>
</evidence>
<dbReference type="PANTHER" id="PTHR13503">
    <property type="entry name" value="NEGATIVE ELONGATION FACTOR COMPLEX MEMBER B"/>
    <property type="match status" value="1"/>
</dbReference>
<keyword evidence="3" id="KW-1185">Reference proteome</keyword>
<dbReference type="PANTHER" id="PTHR13503:SF3">
    <property type="entry name" value="NEGATIVE ELONGATION FACTOR B"/>
    <property type="match status" value="1"/>
</dbReference>
<dbReference type="EMBL" id="OV696693">
    <property type="protein sequence ID" value="CAH1272015.1"/>
    <property type="molecule type" value="Genomic_DNA"/>
</dbReference>
<dbReference type="AlphaFoldDB" id="A0A8K0ACR1"/>
<sequence>MAEKKSTEAVVQSGGTTTGLTDLGIPGGEQLREALSTCTDPIRAIQEFQDENSILLPSLKPALPLLDLHSVNRFDFHGSMVERLKDRLMQQVSSLVSEKDTDAESKGKLEAMLEKCFLTIKNPTLRPVVMHVMKHINNIPEDYLKKLLEDPNLYKESATEVKRQIWRNNQSLFGDEVSPLLSQYIKEKDTLLFSLEPVNSNNFFTPAPKSRRQGEVVQKLMHMIGRDVKLYDMVLQFLRTLFLRTRNVHYCTLRAELLMALHDTEVHEICSVDPCHKFTWCLDACIRERFIDAKRARELQGFLDGVKRGQEQVLGDLSMILCDPYAVNTVASSSLKVLQHLVAQESLPRDSPELSLLLRMLSLGLGAWEMIDSQVFKEPKPDNEVITKFLPALMGLMVEDQVRLVAKKLSENHKNSSIPKTFAKSIRQHGIAAILTLYYLYNVTKHRNKDAIMHIIPKMTDTHNDLSLEDPFVHLLVSLLISMAEEFSAEDLCGAVFDNFFLVVASREGVRRHLLRLLWFLHPKLPTSRLAKLQTQLEPTKEHSEAVHKQFSALADKINSYTPSPAHDSPALESPLMSVPTPAPL</sequence>
<dbReference type="OrthoDB" id="5548359at2759"/>
<dbReference type="GO" id="GO:0034244">
    <property type="term" value="P:negative regulation of transcription elongation by RNA polymerase II"/>
    <property type="evidence" value="ECO:0007669"/>
    <property type="project" value="TreeGrafter"/>
</dbReference>
<dbReference type="InterPro" id="IPR010405">
    <property type="entry name" value="COBRA1"/>
</dbReference>
<feature type="region of interest" description="Disordered" evidence="1">
    <location>
        <begin position="563"/>
        <end position="585"/>
    </location>
</feature>
<feature type="region of interest" description="Disordered" evidence="1">
    <location>
        <begin position="1"/>
        <end position="25"/>
    </location>
</feature>
<evidence type="ECO:0000256" key="1">
    <source>
        <dbReference type="SAM" id="MobiDB-lite"/>
    </source>
</evidence>
<feature type="compositionally biased region" description="Low complexity" evidence="1">
    <location>
        <begin position="14"/>
        <end position="24"/>
    </location>
</feature>
<name>A0A8K0ACR1_BRALA</name>
<reference evidence="2" key="1">
    <citation type="submission" date="2022-01" db="EMBL/GenBank/DDBJ databases">
        <authorList>
            <person name="Braso-Vives M."/>
        </authorList>
    </citation>
    <scope>NUCLEOTIDE SEQUENCE</scope>
</reference>
<gene>
    <name evidence="2" type="primary">NELFB</name>
    <name evidence="2" type="ORF">BLAG_LOCUS23800</name>
</gene>
<accession>A0A8K0ACR1</accession>
<dbReference type="Proteomes" id="UP000838412">
    <property type="component" value="Chromosome 8"/>
</dbReference>
<dbReference type="Pfam" id="PF06209">
    <property type="entry name" value="COBRA1"/>
    <property type="match status" value="1"/>
</dbReference>
<evidence type="ECO:0000313" key="3">
    <source>
        <dbReference type="Proteomes" id="UP000838412"/>
    </source>
</evidence>
<dbReference type="GO" id="GO:0032021">
    <property type="term" value="C:NELF complex"/>
    <property type="evidence" value="ECO:0007669"/>
    <property type="project" value="TreeGrafter"/>
</dbReference>
<organism evidence="2 3">
    <name type="scientific">Branchiostoma lanceolatum</name>
    <name type="common">Common lancelet</name>
    <name type="synonym">Amphioxus lanceolatum</name>
    <dbReference type="NCBI Taxonomy" id="7740"/>
    <lineage>
        <taxon>Eukaryota</taxon>
        <taxon>Metazoa</taxon>
        <taxon>Chordata</taxon>
        <taxon>Cephalochordata</taxon>
        <taxon>Leptocardii</taxon>
        <taxon>Amphioxiformes</taxon>
        <taxon>Branchiostomatidae</taxon>
        <taxon>Branchiostoma</taxon>
    </lineage>
</organism>
<proteinExistence type="predicted"/>